<proteinExistence type="predicted"/>
<reference evidence="6" key="1">
    <citation type="journal article" date="2019" name="Int. J. Syst. Evol. Microbiol.">
        <title>The Global Catalogue of Microorganisms (GCM) 10K type strain sequencing project: providing services to taxonomists for standard genome sequencing and annotation.</title>
        <authorList>
            <consortium name="The Broad Institute Genomics Platform"/>
            <consortium name="The Broad Institute Genome Sequencing Center for Infectious Disease"/>
            <person name="Wu L."/>
            <person name="Ma J."/>
        </authorList>
    </citation>
    <scope>NUCLEOTIDE SEQUENCE [LARGE SCALE GENOMIC DNA]</scope>
    <source>
        <strain evidence="6">CCUG 60214</strain>
    </source>
</reference>
<dbReference type="InterPro" id="IPR000792">
    <property type="entry name" value="Tscrpt_reg_LuxR_C"/>
</dbReference>
<dbReference type="CDD" id="cd06170">
    <property type="entry name" value="LuxR_C_like"/>
    <property type="match status" value="1"/>
</dbReference>
<comment type="caution">
    <text evidence="5">The sequence shown here is derived from an EMBL/GenBank/DDBJ whole genome shotgun (WGS) entry which is preliminary data.</text>
</comment>
<feature type="domain" description="HTH luxR-type" evidence="3">
    <location>
        <begin position="134"/>
        <end position="199"/>
    </location>
</feature>
<dbReference type="Pfam" id="PF00072">
    <property type="entry name" value="Response_reg"/>
    <property type="match status" value="1"/>
</dbReference>
<name>A0ABW3R1L1_9PSEU</name>
<organism evidence="5 6">
    <name type="scientific">Saccharothrix hoggarensis</name>
    <dbReference type="NCBI Taxonomy" id="913853"/>
    <lineage>
        <taxon>Bacteria</taxon>
        <taxon>Bacillati</taxon>
        <taxon>Actinomycetota</taxon>
        <taxon>Actinomycetes</taxon>
        <taxon>Pseudonocardiales</taxon>
        <taxon>Pseudonocardiaceae</taxon>
        <taxon>Saccharothrix</taxon>
    </lineage>
</organism>
<dbReference type="PROSITE" id="PS50110">
    <property type="entry name" value="RESPONSE_REGULATORY"/>
    <property type="match status" value="1"/>
</dbReference>
<evidence type="ECO:0000259" key="3">
    <source>
        <dbReference type="PROSITE" id="PS50043"/>
    </source>
</evidence>
<keyword evidence="1 5" id="KW-0238">DNA-binding</keyword>
<dbReference type="InterPro" id="IPR011006">
    <property type="entry name" value="CheY-like_superfamily"/>
</dbReference>
<dbReference type="PROSITE" id="PS50043">
    <property type="entry name" value="HTH_LUXR_2"/>
    <property type="match status" value="1"/>
</dbReference>
<keyword evidence="2" id="KW-0597">Phosphoprotein</keyword>
<dbReference type="InterPro" id="IPR039420">
    <property type="entry name" value="WalR-like"/>
</dbReference>
<protein>
    <submittedName>
        <fullName evidence="5">DNA-binding response regulator</fullName>
    </submittedName>
</protein>
<dbReference type="PANTHER" id="PTHR43214">
    <property type="entry name" value="TWO-COMPONENT RESPONSE REGULATOR"/>
    <property type="match status" value="1"/>
</dbReference>
<keyword evidence="6" id="KW-1185">Reference proteome</keyword>
<evidence type="ECO:0000313" key="5">
    <source>
        <dbReference type="EMBL" id="MFD1150801.1"/>
    </source>
</evidence>
<dbReference type="Proteomes" id="UP001597168">
    <property type="component" value="Unassembled WGS sequence"/>
</dbReference>
<sequence>MIKVLLAEDMHMVRGALVALLSLEPDIEVAAAVASGDEIVPAAKRCRPDVAIIDVNLPGKDGLDAAVELHREVPDCRTLVLTSMDRPGTARRALTAQVHGFMLKDAPADKLAQAVRDVAAGGRVVDGQLALSAWDTTTSPLTSREVEILRLAADGLDPPEIAARLFLSVGTVRNHLTSVVAKVNARNKLDAIRIAREQDWI</sequence>
<dbReference type="PRINTS" id="PR00038">
    <property type="entry name" value="HTHLUXR"/>
</dbReference>
<dbReference type="Gene3D" id="3.40.50.2300">
    <property type="match status" value="1"/>
</dbReference>
<feature type="modified residue" description="4-aspartylphosphate" evidence="2">
    <location>
        <position position="54"/>
    </location>
</feature>
<feature type="domain" description="Response regulatory" evidence="4">
    <location>
        <begin position="3"/>
        <end position="119"/>
    </location>
</feature>
<dbReference type="EMBL" id="JBHTLK010000185">
    <property type="protein sequence ID" value="MFD1150801.1"/>
    <property type="molecule type" value="Genomic_DNA"/>
</dbReference>
<evidence type="ECO:0000256" key="1">
    <source>
        <dbReference type="ARBA" id="ARBA00023125"/>
    </source>
</evidence>
<dbReference type="Pfam" id="PF00196">
    <property type="entry name" value="GerE"/>
    <property type="match status" value="1"/>
</dbReference>
<evidence type="ECO:0000313" key="6">
    <source>
        <dbReference type="Proteomes" id="UP001597168"/>
    </source>
</evidence>
<dbReference type="InterPro" id="IPR001789">
    <property type="entry name" value="Sig_transdc_resp-reg_receiver"/>
</dbReference>
<dbReference type="GO" id="GO:0003677">
    <property type="term" value="F:DNA binding"/>
    <property type="evidence" value="ECO:0007669"/>
    <property type="project" value="UniProtKB-KW"/>
</dbReference>
<dbReference type="SUPFAM" id="SSF46894">
    <property type="entry name" value="C-terminal effector domain of the bipartite response regulators"/>
    <property type="match status" value="1"/>
</dbReference>
<accession>A0ABW3R1L1</accession>
<gene>
    <name evidence="5" type="ORF">ACFQ3T_27045</name>
</gene>
<evidence type="ECO:0000259" key="4">
    <source>
        <dbReference type="PROSITE" id="PS50110"/>
    </source>
</evidence>
<dbReference type="RefSeq" id="WP_380727230.1">
    <property type="nucleotide sequence ID" value="NZ_JBHTLK010000185.1"/>
</dbReference>
<evidence type="ECO:0000256" key="2">
    <source>
        <dbReference type="PROSITE-ProRule" id="PRU00169"/>
    </source>
</evidence>
<dbReference type="SMART" id="SM00448">
    <property type="entry name" value="REC"/>
    <property type="match status" value="1"/>
</dbReference>
<dbReference type="PANTHER" id="PTHR43214:SF42">
    <property type="entry name" value="TRANSCRIPTIONAL REGULATORY PROTEIN DESR"/>
    <property type="match status" value="1"/>
</dbReference>
<dbReference type="SUPFAM" id="SSF52172">
    <property type="entry name" value="CheY-like"/>
    <property type="match status" value="1"/>
</dbReference>
<dbReference type="SMART" id="SM00421">
    <property type="entry name" value="HTH_LUXR"/>
    <property type="match status" value="1"/>
</dbReference>
<dbReference type="InterPro" id="IPR016032">
    <property type="entry name" value="Sig_transdc_resp-reg_C-effctor"/>
</dbReference>